<dbReference type="AlphaFoldDB" id="A0A1J5PR46"/>
<proteinExistence type="predicted"/>
<gene>
    <name evidence="1" type="ORF">GALL_483400</name>
</gene>
<dbReference type="EMBL" id="MLJW01004393">
    <property type="protein sequence ID" value="OIQ70052.1"/>
    <property type="molecule type" value="Genomic_DNA"/>
</dbReference>
<name>A0A1J5PR46_9ZZZZ</name>
<comment type="caution">
    <text evidence="1">The sequence shown here is derived from an EMBL/GenBank/DDBJ whole genome shotgun (WGS) entry which is preliminary data.</text>
</comment>
<organism evidence="1">
    <name type="scientific">mine drainage metagenome</name>
    <dbReference type="NCBI Taxonomy" id="410659"/>
    <lineage>
        <taxon>unclassified sequences</taxon>
        <taxon>metagenomes</taxon>
        <taxon>ecological metagenomes</taxon>
    </lineage>
</organism>
<accession>A0A1J5PR46</accession>
<sequence>MAGYAVQRSGLLPHQDVHAIGIALDGRGQGLGVHRETEREPWPLGRIGVLARNDLGLVLAGVFVAELLAVDDHSLGQALGLWDADDVIATDVDRITSPACGQASRPVHIAHQQVEHQHRHAVVITVGVFDHAAIHGAGNLAAMVGEFARHVHDALRLDAANGSVLLDGVFFGRLLEQAEG</sequence>
<evidence type="ECO:0000313" key="1">
    <source>
        <dbReference type="EMBL" id="OIQ70052.1"/>
    </source>
</evidence>
<protein>
    <submittedName>
        <fullName evidence="1">Uncharacterized protein</fullName>
    </submittedName>
</protein>
<reference evidence="1" key="1">
    <citation type="submission" date="2016-10" db="EMBL/GenBank/DDBJ databases">
        <title>Sequence of Gallionella enrichment culture.</title>
        <authorList>
            <person name="Poehlein A."/>
            <person name="Muehling M."/>
            <person name="Daniel R."/>
        </authorList>
    </citation>
    <scope>NUCLEOTIDE SEQUENCE</scope>
</reference>